<evidence type="ECO:0000313" key="5">
    <source>
        <dbReference type="EMBL" id="RKD25654.1"/>
    </source>
</evidence>
<evidence type="ECO:0000256" key="1">
    <source>
        <dbReference type="ARBA" id="ARBA00034221"/>
    </source>
</evidence>
<dbReference type="Gene3D" id="3.40.250.10">
    <property type="entry name" value="Rhodanese-like domain"/>
    <property type="match status" value="1"/>
</dbReference>
<protein>
    <recommendedName>
        <fullName evidence="4">Rhodanese domain-containing protein</fullName>
    </recommendedName>
</protein>
<proteinExistence type="predicted"/>
<dbReference type="SMART" id="SM00849">
    <property type="entry name" value="Lactamase_B"/>
    <property type="match status" value="1"/>
</dbReference>
<evidence type="ECO:0000256" key="3">
    <source>
        <dbReference type="ARBA" id="ARBA00048505"/>
    </source>
</evidence>
<comment type="function">
    <text evidence="2">Counteracts the endogenous Pycsar antiviral defense system. Phosphodiesterase that enables metal-dependent hydrolysis of host cyclic nucleotide Pycsar defense signals such as cCMP and cUMP.</text>
</comment>
<dbReference type="GO" id="GO:0070813">
    <property type="term" value="P:hydrogen sulfide metabolic process"/>
    <property type="evidence" value="ECO:0007669"/>
    <property type="project" value="TreeGrafter"/>
</dbReference>
<dbReference type="Gene3D" id="3.60.15.10">
    <property type="entry name" value="Ribonuclease Z/Hydroxyacylglutathione hydrolase-like"/>
    <property type="match status" value="1"/>
</dbReference>
<organism evidence="5 6">
    <name type="scientific">Ammoniphilus oxalaticus</name>
    <dbReference type="NCBI Taxonomy" id="66863"/>
    <lineage>
        <taxon>Bacteria</taxon>
        <taxon>Bacillati</taxon>
        <taxon>Bacillota</taxon>
        <taxon>Bacilli</taxon>
        <taxon>Bacillales</taxon>
        <taxon>Paenibacillaceae</taxon>
        <taxon>Aneurinibacillus group</taxon>
        <taxon>Ammoniphilus</taxon>
    </lineage>
</organism>
<comment type="catalytic activity">
    <reaction evidence="1">
        <text>3',5'-cyclic CMP + H2O = CMP + H(+)</text>
        <dbReference type="Rhea" id="RHEA:72675"/>
        <dbReference type="ChEBI" id="CHEBI:15377"/>
        <dbReference type="ChEBI" id="CHEBI:15378"/>
        <dbReference type="ChEBI" id="CHEBI:58003"/>
        <dbReference type="ChEBI" id="CHEBI:60377"/>
    </reaction>
    <physiologicalReaction direction="left-to-right" evidence="1">
        <dbReference type="Rhea" id="RHEA:72676"/>
    </physiologicalReaction>
</comment>
<dbReference type="SUPFAM" id="SSF56281">
    <property type="entry name" value="Metallo-hydrolase/oxidoreductase"/>
    <property type="match status" value="1"/>
</dbReference>
<dbReference type="PANTHER" id="PTHR43084">
    <property type="entry name" value="PERSULFIDE DIOXYGENASE ETHE1"/>
    <property type="match status" value="1"/>
</dbReference>
<dbReference type="PROSITE" id="PS50206">
    <property type="entry name" value="RHODANESE_3"/>
    <property type="match status" value="1"/>
</dbReference>
<gene>
    <name evidence="5" type="ORF">BEP19_01550</name>
</gene>
<dbReference type="Pfam" id="PF00581">
    <property type="entry name" value="Rhodanese"/>
    <property type="match status" value="1"/>
</dbReference>
<name>A0A419SMY8_9BACL</name>
<dbReference type="InterPro" id="IPR001763">
    <property type="entry name" value="Rhodanese-like_dom"/>
</dbReference>
<dbReference type="GO" id="GO:0006749">
    <property type="term" value="P:glutathione metabolic process"/>
    <property type="evidence" value="ECO:0007669"/>
    <property type="project" value="InterPro"/>
</dbReference>
<dbReference type="GO" id="GO:0050313">
    <property type="term" value="F:sulfur dioxygenase activity"/>
    <property type="evidence" value="ECO:0007669"/>
    <property type="project" value="InterPro"/>
</dbReference>
<comment type="caution">
    <text evidence="5">The sequence shown here is derived from an EMBL/GenBank/DDBJ whole genome shotgun (WGS) entry which is preliminary data.</text>
</comment>
<dbReference type="SMART" id="SM00450">
    <property type="entry name" value="RHOD"/>
    <property type="match status" value="1"/>
</dbReference>
<dbReference type="InterPro" id="IPR051682">
    <property type="entry name" value="Mito_Persulfide_Diox"/>
</dbReference>
<dbReference type="AlphaFoldDB" id="A0A419SMY8"/>
<sequence length="380" mass="41816">MSQLQAMTAAQVAEVTFTKEELFILDVRNRADFEEWKIEGPSIEMLNIPYFELLDGVDDVLPLIPPNKKTLVVCAIEGSSMFIAEQLVAAGRKDVFYLAGGMRAWSEQIESALILADEKWQVYQMIRVGKGCLSYLVISGTEALVIDPARQTEVYQEVANKAGARITHVVDSHLHADHISGGKRLADETGANYYLMKSEGAVFEHLPFEEHQQIQFADVTLQVLAVKTPGHTPGSVSFLINDALLFSGDTLFVSGLGRPDLGGKVKEWAKDLYGTVYDKLANMADEVIVLPGHAGNLHEEMNQAGYIGAPLGQIREQNEQMMNKSEAEFIEAIVGAAETATPPNFKEIIAINRGQIHVSPEQEQQLEIGPNRCALHHTTS</sequence>
<keyword evidence="6" id="KW-1185">Reference proteome</keyword>
<reference evidence="5 6" key="1">
    <citation type="submission" date="2016-08" db="EMBL/GenBank/DDBJ databases">
        <title>Novel Firmicute Genomes.</title>
        <authorList>
            <person name="Poppleton D.I."/>
            <person name="Gribaldo S."/>
        </authorList>
    </citation>
    <scope>NUCLEOTIDE SEQUENCE [LARGE SCALE GENOMIC DNA]</scope>
    <source>
        <strain evidence="5 6">RAOx-1</strain>
    </source>
</reference>
<dbReference type="OrthoDB" id="9784009at2"/>
<feature type="domain" description="Rhodanese" evidence="4">
    <location>
        <begin position="18"/>
        <end position="110"/>
    </location>
</feature>
<dbReference type="InterPro" id="IPR036866">
    <property type="entry name" value="RibonucZ/Hydroxyglut_hydro"/>
</dbReference>
<dbReference type="InterPro" id="IPR036873">
    <property type="entry name" value="Rhodanese-like_dom_sf"/>
</dbReference>
<dbReference type="InterPro" id="IPR044528">
    <property type="entry name" value="POD-like_MBL-fold"/>
</dbReference>
<evidence type="ECO:0000259" key="4">
    <source>
        <dbReference type="PROSITE" id="PS50206"/>
    </source>
</evidence>
<comment type="catalytic activity">
    <reaction evidence="3">
        <text>3',5'-cyclic UMP + H2O = UMP + H(+)</text>
        <dbReference type="Rhea" id="RHEA:70575"/>
        <dbReference type="ChEBI" id="CHEBI:15377"/>
        <dbReference type="ChEBI" id="CHEBI:15378"/>
        <dbReference type="ChEBI" id="CHEBI:57865"/>
        <dbReference type="ChEBI" id="CHEBI:184387"/>
    </reaction>
    <physiologicalReaction direction="left-to-right" evidence="3">
        <dbReference type="Rhea" id="RHEA:70576"/>
    </physiologicalReaction>
</comment>
<dbReference type="CDD" id="cd07724">
    <property type="entry name" value="POD-like_MBL-fold"/>
    <property type="match status" value="1"/>
</dbReference>
<evidence type="ECO:0000313" key="6">
    <source>
        <dbReference type="Proteomes" id="UP000284219"/>
    </source>
</evidence>
<dbReference type="RefSeq" id="WP_120188324.1">
    <property type="nucleotide sequence ID" value="NZ_MCHY01000006.1"/>
</dbReference>
<evidence type="ECO:0000256" key="2">
    <source>
        <dbReference type="ARBA" id="ARBA00034301"/>
    </source>
</evidence>
<dbReference type="SUPFAM" id="SSF52821">
    <property type="entry name" value="Rhodanese/Cell cycle control phosphatase"/>
    <property type="match status" value="1"/>
</dbReference>
<dbReference type="EMBL" id="MCHY01000006">
    <property type="protein sequence ID" value="RKD25654.1"/>
    <property type="molecule type" value="Genomic_DNA"/>
</dbReference>
<dbReference type="Pfam" id="PF00753">
    <property type="entry name" value="Lactamase_B"/>
    <property type="match status" value="1"/>
</dbReference>
<dbReference type="Proteomes" id="UP000284219">
    <property type="component" value="Unassembled WGS sequence"/>
</dbReference>
<dbReference type="PANTHER" id="PTHR43084:SF7">
    <property type="entry name" value="BETA-LACTAMASE DOMAIN PROTEIN"/>
    <property type="match status" value="1"/>
</dbReference>
<dbReference type="InterPro" id="IPR001279">
    <property type="entry name" value="Metallo-B-lactamas"/>
</dbReference>
<accession>A0A419SMY8</accession>